<accession>A0ABQ8R909</accession>
<keyword evidence="2" id="KW-0812">Transmembrane</keyword>
<keyword evidence="2" id="KW-0472">Membrane</keyword>
<dbReference type="Pfam" id="PF01255">
    <property type="entry name" value="Prenyltransf"/>
    <property type="match status" value="1"/>
</dbReference>
<comment type="caution">
    <text evidence="4">The sequence shown here is derived from an EMBL/GenBank/DDBJ whole genome shotgun (WGS) entry which is preliminary data.</text>
</comment>
<dbReference type="InterPro" id="IPR036424">
    <property type="entry name" value="UPP_synth-like_sf"/>
</dbReference>
<reference evidence="4" key="1">
    <citation type="submission" date="2022-09" db="EMBL/GenBank/DDBJ databases">
        <title>Fusarium specimens isolated from Avocado Roots.</title>
        <authorList>
            <person name="Stajich J."/>
            <person name="Roper C."/>
            <person name="Heimlech-Rivalta G."/>
        </authorList>
    </citation>
    <scope>NUCLEOTIDE SEQUENCE</scope>
    <source>
        <strain evidence="4">CF00095</strain>
    </source>
</reference>
<evidence type="ECO:0000256" key="2">
    <source>
        <dbReference type="SAM" id="Phobius"/>
    </source>
</evidence>
<feature type="domain" description="ER-bound oxygenase mpaB/mpaB'/Rubber oxygenase catalytic" evidence="3">
    <location>
        <begin position="60"/>
        <end position="219"/>
    </location>
</feature>
<dbReference type="PANTHER" id="PTHR10291">
    <property type="entry name" value="DEHYDRODOLICHYL DIPHOSPHATE SYNTHASE FAMILY MEMBER"/>
    <property type="match status" value="1"/>
</dbReference>
<dbReference type="InterPro" id="IPR018713">
    <property type="entry name" value="MPAB/Lcp_cat_dom"/>
</dbReference>
<evidence type="ECO:0000259" key="3">
    <source>
        <dbReference type="Pfam" id="PF09995"/>
    </source>
</evidence>
<dbReference type="PANTHER" id="PTHR10291:SF44">
    <property type="entry name" value="ER-BOUND OXYGENASE MPAB_MPAB'_RUBBER OXYGENASE CATALYTIC DOMAIN-CONTAINING PROTEIN"/>
    <property type="match status" value="1"/>
</dbReference>
<keyword evidence="5" id="KW-1185">Reference proteome</keyword>
<dbReference type="SUPFAM" id="SSF64005">
    <property type="entry name" value="Undecaprenyl diphosphate synthase"/>
    <property type="match status" value="1"/>
</dbReference>
<dbReference type="Proteomes" id="UP001152024">
    <property type="component" value="Unassembled WGS sequence"/>
</dbReference>
<dbReference type="Gene3D" id="3.40.1180.10">
    <property type="entry name" value="Decaprenyl diphosphate synthase-like"/>
    <property type="match status" value="1"/>
</dbReference>
<dbReference type="EMBL" id="JAOQBH010000010">
    <property type="protein sequence ID" value="KAJ4129762.1"/>
    <property type="molecule type" value="Genomic_DNA"/>
</dbReference>
<dbReference type="InterPro" id="IPR001441">
    <property type="entry name" value="UPP_synth-like"/>
</dbReference>
<keyword evidence="1" id="KW-0808">Transferase</keyword>
<protein>
    <recommendedName>
        <fullName evidence="3">ER-bound oxygenase mpaB/mpaB'/Rubber oxygenase catalytic domain-containing protein</fullName>
    </recommendedName>
</protein>
<feature type="transmembrane region" description="Helical" evidence="2">
    <location>
        <begin position="132"/>
        <end position="150"/>
    </location>
</feature>
<dbReference type="Pfam" id="PF09995">
    <property type="entry name" value="MPAB_Lcp_cat"/>
    <property type="match status" value="1"/>
</dbReference>
<evidence type="ECO:0000256" key="1">
    <source>
        <dbReference type="ARBA" id="ARBA00022679"/>
    </source>
</evidence>
<dbReference type="NCBIfam" id="TIGR00055">
    <property type="entry name" value="uppS"/>
    <property type="match status" value="1"/>
</dbReference>
<organism evidence="4 5">
    <name type="scientific">Fusarium equiseti</name>
    <name type="common">Fusarium scirpi</name>
    <dbReference type="NCBI Taxonomy" id="61235"/>
    <lineage>
        <taxon>Eukaryota</taxon>
        <taxon>Fungi</taxon>
        <taxon>Dikarya</taxon>
        <taxon>Ascomycota</taxon>
        <taxon>Pezizomycotina</taxon>
        <taxon>Sordariomycetes</taxon>
        <taxon>Hypocreomycetidae</taxon>
        <taxon>Hypocreales</taxon>
        <taxon>Nectriaceae</taxon>
        <taxon>Fusarium</taxon>
        <taxon>Fusarium incarnatum-equiseti species complex</taxon>
    </lineage>
</organism>
<keyword evidence="2" id="KW-1133">Transmembrane helix</keyword>
<feature type="transmembrane region" description="Helical" evidence="2">
    <location>
        <begin position="6"/>
        <end position="26"/>
    </location>
</feature>
<sequence length="617" mass="70633">MSMHAALHFGYVVVTIHAIITVWRCFETLRYQWRNFELKRLIWRNKYVSFEEFHAAFDRGDIMLAATFLAATLQLSHPQISKVLQAHSTYKSDYWRRVIRTVAFIYIIVRANSSERKRIIAWLQTLHRPVPLFKFEFNVIIFATFAFALVNTHRFLRDVAQDEADAIVCGVMNLTDKLDPKDLGREYPKTMIEVEQFLQETLPLDSAELLEIHLQTSEFAGIWKEVRKHGIRRSLRNPFALMRWGIFNMFVFRLSKKALASSSRKCYISEWGVWWMIRKLNILFSTFHYSLCPRTLTFDGTMDLLLKGNPRMENILVELHSEIFGSKDGHLFTDNLRGHADLEAHLPSMDIDQRVFPETPGLSEEIRELLNCAVYRGVLADATSKPQHLGIIMDGNRRYSRRHGLGNVLLGHQAGAHKLIQVMSWVFSSGITNLTVWALSDDNLKRGPQELNPLFNMMAEYIQEMILNDAPFSIPAVRFRVVGDRSILPANLQRIIEEAEAATSHNTKFNLQLAIGYGGRSEIILATKLAVAAKGLSALEGITEGDISDQLYSSRLGLPRIDAIVRTSGENRLSGFALWESQHAEFAIIKENWPALRQSTFLRALSDLSKRNRRLGA</sequence>
<gene>
    <name evidence="4" type="ORF">NW768_006731</name>
</gene>
<dbReference type="HAMAP" id="MF_01139">
    <property type="entry name" value="ISPT"/>
    <property type="match status" value="1"/>
</dbReference>
<evidence type="ECO:0000313" key="4">
    <source>
        <dbReference type="EMBL" id="KAJ4129762.1"/>
    </source>
</evidence>
<name>A0ABQ8R909_FUSEQ</name>
<dbReference type="CDD" id="cd00475">
    <property type="entry name" value="Cis_IPPS"/>
    <property type="match status" value="1"/>
</dbReference>
<proteinExistence type="inferred from homology"/>
<evidence type="ECO:0000313" key="5">
    <source>
        <dbReference type="Proteomes" id="UP001152024"/>
    </source>
</evidence>